<name>A0ACB8N5M6_CITSI</name>
<evidence type="ECO:0000313" key="2">
    <source>
        <dbReference type="Proteomes" id="UP000829398"/>
    </source>
</evidence>
<protein>
    <submittedName>
        <fullName evidence="1">EamA domain-containing protein</fullName>
    </submittedName>
</protein>
<gene>
    <name evidence="1" type="ORF">KPL71_004511</name>
</gene>
<proteinExistence type="predicted"/>
<evidence type="ECO:0000313" key="1">
    <source>
        <dbReference type="EMBL" id="KAH9793411.1"/>
    </source>
</evidence>
<sequence length="443" mass="48682">MSSKSTESSDGDQATVELIVCNSSPSAADGGGTASDEIAPLLAQSEKPKTNIFSVSYTRRKPREHVIETDTSLTNCMLWVWNGSRYSGLMCMALSSTIYFFMQVISDVFMVQSIPLFETVFTRCTVTLILSYLWLRRSGQPIFGSMHARNLLVLRALVGFLSLFSFVYSIQRLPLSQATVLSFTAPIMASIAARIILREKLKIAEIGGLALSFFGVLFIFRRILTTQGREVSLQKLFYYAKNGCHAYVNSQVFSGETRFICAYVAIDTTVSGGLVKPGEAISLNVRGSDHMLAVLVGLFSSITGGISYCLIKAGANASDQPLVTVFSFGILASPAAGICLFFFEEFVLPSFYSFLLMLVLSILAFFAEVLLARGLQLEKTSKVANVQYIEFCCLALGQFSLSDAKGSWSMYVELAWSMYVELPLISHFLSLDETITSLSDFDD</sequence>
<comment type="caution">
    <text evidence="1">The sequence shown here is derived from an EMBL/GenBank/DDBJ whole genome shotgun (WGS) entry which is preliminary data.</text>
</comment>
<dbReference type="Proteomes" id="UP000829398">
    <property type="component" value="Chromosome 2"/>
</dbReference>
<organism evidence="1 2">
    <name type="scientific">Citrus sinensis</name>
    <name type="common">Sweet orange</name>
    <name type="synonym">Citrus aurantium var. sinensis</name>
    <dbReference type="NCBI Taxonomy" id="2711"/>
    <lineage>
        <taxon>Eukaryota</taxon>
        <taxon>Viridiplantae</taxon>
        <taxon>Streptophyta</taxon>
        <taxon>Embryophyta</taxon>
        <taxon>Tracheophyta</taxon>
        <taxon>Spermatophyta</taxon>
        <taxon>Magnoliopsida</taxon>
        <taxon>eudicotyledons</taxon>
        <taxon>Gunneridae</taxon>
        <taxon>Pentapetalae</taxon>
        <taxon>rosids</taxon>
        <taxon>malvids</taxon>
        <taxon>Sapindales</taxon>
        <taxon>Rutaceae</taxon>
        <taxon>Aurantioideae</taxon>
        <taxon>Citrus</taxon>
    </lineage>
</organism>
<reference evidence="2" key="1">
    <citation type="journal article" date="2023" name="Hortic. Res.">
        <title>A chromosome-level phased genome enabling allele-level studies in sweet orange: a case study on citrus Huanglongbing tolerance.</title>
        <authorList>
            <person name="Wu B."/>
            <person name="Yu Q."/>
            <person name="Deng Z."/>
            <person name="Duan Y."/>
            <person name="Luo F."/>
            <person name="Gmitter F. Jr."/>
        </authorList>
    </citation>
    <scope>NUCLEOTIDE SEQUENCE [LARGE SCALE GENOMIC DNA]</scope>
    <source>
        <strain evidence="2">cv. Valencia</strain>
    </source>
</reference>
<accession>A0ACB8N5M6</accession>
<dbReference type="EMBL" id="CM039171">
    <property type="protein sequence ID" value="KAH9793411.1"/>
    <property type="molecule type" value="Genomic_DNA"/>
</dbReference>
<keyword evidence="2" id="KW-1185">Reference proteome</keyword>